<keyword evidence="7" id="KW-0653">Protein transport</keyword>
<protein>
    <submittedName>
        <fullName evidence="13">General secretion pathway protein GspK</fullName>
    </submittedName>
</protein>
<gene>
    <name evidence="13" type="ORF">DM484_21065</name>
</gene>
<keyword evidence="8 11" id="KW-1133">Transmembrane helix</keyword>
<dbReference type="Pfam" id="PF21687">
    <property type="entry name" value="T2SSK_1st"/>
    <property type="match status" value="1"/>
</dbReference>
<keyword evidence="5" id="KW-0997">Cell inner membrane</keyword>
<evidence type="ECO:0000256" key="9">
    <source>
        <dbReference type="ARBA" id="ARBA00023136"/>
    </source>
</evidence>
<dbReference type="InterPro" id="IPR005628">
    <property type="entry name" value="GspK"/>
</dbReference>
<proteinExistence type="inferred from homology"/>
<accession>A0A2W4SV15</accession>
<dbReference type="GO" id="GO:0009306">
    <property type="term" value="P:protein secretion"/>
    <property type="evidence" value="ECO:0007669"/>
    <property type="project" value="InterPro"/>
</dbReference>
<dbReference type="Proteomes" id="UP000249396">
    <property type="component" value="Unassembled WGS sequence"/>
</dbReference>
<sequence length="385" mass="41781">MKQNSVINYKFSGKITTFIPTAEFWIISKLPFRGPWSSFSPMGEFVECGDLSPHGSESGDKSPHSTFGGLNDDQGPFRVKQTGVAMVIVLWMVSLLTIMAASFSLSTQRNTGLVNNAKERARGLALADAGVNYALIMLSLPDPVKRWRSDGTDYQVALPGGEVGITIFDESGKIDINSASEQTLNIALGKLTGNIDQAASLTDIILDWRDSDDLNRLRGAEAKDYLAADKGYVPQNKNFQALEELQMVLGMPPALYKKLEPLLTIYTGQDGINPQKASAEALRLFFNMDEKAVADFLNMRSSIPPNMPVPTLSVPPGGVPMVNGGDTAYTIYARSRTGEGSGAGLKVIARRQFSRNNGAPFAFLSWKQQIFGSDQNSTATPSVPR</sequence>
<evidence type="ECO:0000256" key="8">
    <source>
        <dbReference type="ARBA" id="ARBA00022989"/>
    </source>
</evidence>
<evidence type="ECO:0000259" key="12">
    <source>
        <dbReference type="Pfam" id="PF21687"/>
    </source>
</evidence>
<evidence type="ECO:0000256" key="1">
    <source>
        <dbReference type="ARBA" id="ARBA00004533"/>
    </source>
</evidence>
<evidence type="ECO:0000256" key="11">
    <source>
        <dbReference type="SAM" id="Phobius"/>
    </source>
</evidence>
<feature type="domain" description="T2SS protein K first SAM-like" evidence="12">
    <location>
        <begin position="179"/>
        <end position="266"/>
    </location>
</feature>
<dbReference type="PANTHER" id="PTHR38831">
    <property type="entry name" value="TYPE II SECRETION SYSTEM PROTEIN K"/>
    <property type="match status" value="1"/>
</dbReference>
<feature type="region of interest" description="Disordered" evidence="10">
    <location>
        <begin position="50"/>
        <end position="73"/>
    </location>
</feature>
<comment type="similarity">
    <text evidence="2">Belongs to the GSP K family.</text>
</comment>
<evidence type="ECO:0000256" key="2">
    <source>
        <dbReference type="ARBA" id="ARBA00007246"/>
    </source>
</evidence>
<dbReference type="GO" id="GO:0005886">
    <property type="term" value="C:plasma membrane"/>
    <property type="evidence" value="ECO:0007669"/>
    <property type="project" value="UniProtKB-SubCell"/>
</dbReference>
<feature type="transmembrane region" description="Helical" evidence="11">
    <location>
        <begin position="84"/>
        <end position="103"/>
    </location>
</feature>
<dbReference type="Gene3D" id="1.10.40.60">
    <property type="entry name" value="EpsJ-like"/>
    <property type="match status" value="1"/>
</dbReference>
<dbReference type="PANTHER" id="PTHR38831:SF2">
    <property type="entry name" value="TYPE II SECRETION SYSTEM PROTEIN K"/>
    <property type="match status" value="1"/>
</dbReference>
<name>A0A2W4SV15_9GAMM</name>
<evidence type="ECO:0000256" key="10">
    <source>
        <dbReference type="SAM" id="MobiDB-lite"/>
    </source>
</evidence>
<evidence type="ECO:0000256" key="5">
    <source>
        <dbReference type="ARBA" id="ARBA00022519"/>
    </source>
</evidence>
<evidence type="ECO:0000256" key="4">
    <source>
        <dbReference type="ARBA" id="ARBA00022475"/>
    </source>
</evidence>
<reference evidence="13 14" key="1">
    <citation type="journal article" date="2018" name="Aquat. Microb. Ecol.">
        <title>Gammaproteobacterial methanotrophs dominate.</title>
        <authorList>
            <person name="Rissanen A.J."/>
            <person name="Saarenheimo J."/>
            <person name="Tiirola M."/>
            <person name="Peura S."/>
            <person name="Aalto S.L."/>
            <person name="Karvinen A."/>
            <person name="Nykanen H."/>
        </authorList>
    </citation>
    <scope>NUCLEOTIDE SEQUENCE [LARGE SCALE GENOMIC DNA]</scope>
    <source>
        <strain evidence="13">AMbin10</strain>
    </source>
</reference>
<evidence type="ECO:0000313" key="14">
    <source>
        <dbReference type="Proteomes" id="UP000249396"/>
    </source>
</evidence>
<comment type="subcellular location">
    <subcellularLocation>
        <location evidence="1">Cell inner membrane</location>
    </subcellularLocation>
</comment>
<keyword evidence="4" id="KW-1003">Cell membrane</keyword>
<organism evidence="13 14">
    <name type="scientific">Candidatus Methylumidiphilus alinenensis</name>
    <dbReference type="NCBI Taxonomy" id="2202197"/>
    <lineage>
        <taxon>Bacteria</taxon>
        <taxon>Pseudomonadati</taxon>
        <taxon>Pseudomonadota</taxon>
        <taxon>Gammaproteobacteria</taxon>
        <taxon>Methylococcales</taxon>
        <taxon>Candidatus Methylumidiphilus</taxon>
    </lineage>
</organism>
<dbReference type="EMBL" id="QJPH01000424">
    <property type="protein sequence ID" value="PZN74537.1"/>
    <property type="molecule type" value="Genomic_DNA"/>
</dbReference>
<keyword evidence="9 11" id="KW-0472">Membrane</keyword>
<evidence type="ECO:0000256" key="3">
    <source>
        <dbReference type="ARBA" id="ARBA00022448"/>
    </source>
</evidence>
<evidence type="ECO:0000256" key="7">
    <source>
        <dbReference type="ARBA" id="ARBA00022927"/>
    </source>
</evidence>
<comment type="caution">
    <text evidence="13">The sequence shown here is derived from an EMBL/GenBank/DDBJ whole genome shotgun (WGS) entry which is preliminary data.</text>
</comment>
<dbReference type="InterPro" id="IPR038072">
    <property type="entry name" value="GspK_central_sf"/>
</dbReference>
<keyword evidence="6 11" id="KW-0812">Transmembrane</keyword>
<dbReference type="AlphaFoldDB" id="A0A2W4SV15"/>
<evidence type="ECO:0000256" key="6">
    <source>
        <dbReference type="ARBA" id="ARBA00022692"/>
    </source>
</evidence>
<dbReference type="InterPro" id="IPR049031">
    <property type="entry name" value="T2SSK_SAM-like_1st"/>
</dbReference>
<keyword evidence="3" id="KW-0813">Transport</keyword>
<evidence type="ECO:0000313" key="13">
    <source>
        <dbReference type="EMBL" id="PZN74537.1"/>
    </source>
</evidence>
<dbReference type="SUPFAM" id="SSF158544">
    <property type="entry name" value="GspK insert domain-like"/>
    <property type="match status" value="1"/>
</dbReference>